<accession>A0A6J5S2I4</accession>
<sequence length="157" mass="17636">MNDEFPNVKREAVIKGKRKLGQADWTGLNENGKNLLVKFVARITVDCAAKDYKWVTNETFRTINPDLTEAFEMYLYWENNAVVTEYVNGAPRWSAKGGETLEMAYVRFKAGSLTQDQAWAAAGNDCECGNAIHGGKSTPATCWSSEHDRMRSEMEQA</sequence>
<name>A0A6J5S2I4_9CAUD</name>
<gene>
    <name evidence="1" type="ORF">UFOVP1336_19</name>
</gene>
<reference evidence="1" key="1">
    <citation type="submission" date="2020-05" db="EMBL/GenBank/DDBJ databases">
        <authorList>
            <person name="Chiriac C."/>
            <person name="Salcher M."/>
            <person name="Ghai R."/>
            <person name="Kavagutti S V."/>
        </authorList>
    </citation>
    <scope>NUCLEOTIDE SEQUENCE</scope>
</reference>
<organism evidence="1">
    <name type="scientific">uncultured Caudovirales phage</name>
    <dbReference type="NCBI Taxonomy" id="2100421"/>
    <lineage>
        <taxon>Viruses</taxon>
        <taxon>Duplodnaviria</taxon>
        <taxon>Heunggongvirae</taxon>
        <taxon>Uroviricota</taxon>
        <taxon>Caudoviricetes</taxon>
        <taxon>Peduoviridae</taxon>
        <taxon>Maltschvirus</taxon>
        <taxon>Maltschvirus maltsch</taxon>
    </lineage>
</organism>
<dbReference type="EMBL" id="LR797285">
    <property type="protein sequence ID" value="CAB4199204.1"/>
    <property type="molecule type" value="Genomic_DNA"/>
</dbReference>
<evidence type="ECO:0000313" key="1">
    <source>
        <dbReference type="EMBL" id="CAB4199204.1"/>
    </source>
</evidence>
<protein>
    <submittedName>
        <fullName evidence="1">Uncharacterized protein</fullName>
    </submittedName>
</protein>
<proteinExistence type="predicted"/>